<accession>A0A183TVG2</accession>
<evidence type="ECO:0000313" key="5">
    <source>
        <dbReference type="WBParaSite" id="TCNE_0000023101-mRNA-1"/>
    </source>
</evidence>
<feature type="compositionally biased region" description="Basic and acidic residues" evidence="1">
    <location>
        <begin position="379"/>
        <end position="388"/>
    </location>
</feature>
<dbReference type="Pfam" id="PF02002">
    <property type="entry name" value="TFIIE_alpha"/>
    <property type="match status" value="1"/>
</dbReference>
<dbReference type="InterPro" id="IPR024550">
    <property type="entry name" value="TFIIEa/SarR/Rpc3_HTH_dom"/>
</dbReference>
<dbReference type="Proteomes" id="UP000050794">
    <property type="component" value="Unassembled WGS sequence"/>
</dbReference>
<protein>
    <submittedName>
        <fullName evidence="5">TFIIE domain-containing protein</fullName>
    </submittedName>
</protein>
<dbReference type="InterPro" id="IPR002853">
    <property type="entry name" value="TFIIE_asu"/>
</dbReference>
<organism evidence="4 5">
    <name type="scientific">Toxocara canis</name>
    <name type="common">Canine roundworm</name>
    <dbReference type="NCBI Taxonomy" id="6265"/>
    <lineage>
        <taxon>Eukaryota</taxon>
        <taxon>Metazoa</taxon>
        <taxon>Ecdysozoa</taxon>
        <taxon>Nematoda</taxon>
        <taxon>Chromadorea</taxon>
        <taxon>Rhabditida</taxon>
        <taxon>Spirurina</taxon>
        <taxon>Ascaridomorpha</taxon>
        <taxon>Ascaridoidea</taxon>
        <taxon>Toxocaridae</taxon>
        <taxon>Toxocara</taxon>
    </lineage>
</organism>
<evidence type="ECO:0000259" key="2">
    <source>
        <dbReference type="SMART" id="SM00531"/>
    </source>
</evidence>
<dbReference type="SMART" id="SM00531">
    <property type="entry name" value="TFIIE"/>
    <property type="match status" value="1"/>
</dbReference>
<dbReference type="InterPro" id="IPR021600">
    <property type="entry name" value="TFIIE_asu_C"/>
</dbReference>
<dbReference type="InterPro" id="IPR013083">
    <property type="entry name" value="Znf_RING/FYVE/PHD"/>
</dbReference>
<sequence length="441" mass="50643">MTDIPHDERRDDEPKNGILDELPPDLLSDFHDDAASVVVSRLALFIAKAFYGREHYVVMDYIQKNTCIKEDDLRVITKFDQRFLRGVSVFLNGRLSTGFAFERTLFQIIVQLKVDKILKERIVSEEADGRCRKVNYYYINYRALLNVAKYKIDHMRQRLEVKDKDEVYKASYKCSGCQHHYDAMEMDKIFDPMMQEMRCWRCQGLVEPDETAGPTDETRSSLARFNDQMAPLFAMIQNLDGIRLAPHILEPPIKTVDNIPSEAGLEKKVLQVGERAFSGHTAATRSTMYQNGITVSIEGESAAPKVEEKKAVPWLQNQMHSPTPTPVDDQMQKAFADLVDNPAALVEEELPEAAPVHSDVERLLMDEFDQEEAQLVGEPEPKRPKLEADTSPESTTDEEEMISVGGRRYYLDEVTPDLVRQMTEAEKEVYIRITRENFDFY</sequence>
<keyword evidence="4" id="KW-1185">Reference proteome</keyword>
<dbReference type="EMBL" id="UYWY01000086">
    <property type="protein sequence ID" value="VDM23865.1"/>
    <property type="molecule type" value="Genomic_DNA"/>
</dbReference>
<feature type="region of interest" description="Disordered" evidence="1">
    <location>
        <begin position="374"/>
        <end position="401"/>
    </location>
</feature>
<evidence type="ECO:0000313" key="4">
    <source>
        <dbReference type="Proteomes" id="UP000050794"/>
    </source>
</evidence>
<feature type="domain" description="Transcription initiation factor IIE subunit alpha N-terminal" evidence="2">
    <location>
        <begin position="53"/>
        <end position="220"/>
    </location>
</feature>
<dbReference type="Gene3D" id="6.10.140.1250">
    <property type="match status" value="1"/>
</dbReference>
<dbReference type="InterPro" id="IPR039997">
    <property type="entry name" value="TFE"/>
</dbReference>
<proteinExistence type="predicted"/>
<dbReference type="GO" id="GO:0006367">
    <property type="term" value="P:transcription initiation at RNA polymerase II promoter"/>
    <property type="evidence" value="ECO:0007669"/>
    <property type="project" value="InterPro"/>
</dbReference>
<dbReference type="PANTHER" id="PTHR13097">
    <property type="entry name" value="TRANSCRIPTION INITIATION FACTOR IIE, ALPHA SUBUNIT"/>
    <property type="match status" value="1"/>
</dbReference>
<dbReference type="SUPFAM" id="SSF57783">
    <property type="entry name" value="Zinc beta-ribbon"/>
    <property type="match status" value="1"/>
</dbReference>
<evidence type="ECO:0000256" key="1">
    <source>
        <dbReference type="SAM" id="MobiDB-lite"/>
    </source>
</evidence>
<reference evidence="3 4" key="2">
    <citation type="submission" date="2018-11" db="EMBL/GenBank/DDBJ databases">
        <authorList>
            <consortium name="Pathogen Informatics"/>
        </authorList>
    </citation>
    <scope>NUCLEOTIDE SEQUENCE [LARGE SCALE GENOMIC DNA]</scope>
</reference>
<dbReference type="PANTHER" id="PTHR13097:SF7">
    <property type="entry name" value="GENERAL TRANSCRIPTION FACTOR IIE SUBUNIT 1"/>
    <property type="match status" value="1"/>
</dbReference>
<dbReference type="AlphaFoldDB" id="A0A183TVG2"/>
<reference evidence="5" key="1">
    <citation type="submission" date="2016-06" db="UniProtKB">
        <authorList>
            <consortium name="WormBaseParasite"/>
        </authorList>
    </citation>
    <scope>IDENTIFICATION</scope>
</reference>
<dbReference type="Gene3D" id="3.30.40.10">
    <property type="entry name" value="Zinc/RING finger domain, C3HC4 (zinc finger)"/>
    <property type="match status" value="1"/>
</dbReference>
<name>A0A183TVG2_TOXCA</name>
<gene>
    <name evidence="3" type="ORF">TCNE_LOCUS232</name>
</gene>
<evidence type="ECO:0000313" key="3">
    <source>
        <dbReference type="EMBL" id="VDM23865.1"/>
    </source>
</evidence>
<dbReference type="Pfam" id="PF11521">
    <property type="entry name" value="TFIIE-A_C"/>
    <property type="match status" value="1"/>
</dbReference>
<dbReference type="WBParaSite" id="TCNE_0000023101-mRNA-1">
    <property type="protein sequence ID" value="TCNE_0000023101-mRNA-1"/>
    <property type="gene ID" value="TCNE_0000023101"/>
</dbReference>
<dbReference type="GO" id="GO:0005673">
    <property type="term" value="C:transcription factor TFIIE complex"/>
    <property type="evidence" value="ECO:0007669"/>
    <property type="project" value="TreeGrafter"/>
</dbReference>